<dbReference type="GO" id="GO:0006508">
    <property type="term" value="P:proteolysis"/>
    <property type="evidence" value="ECO:0007669"/>
    <property type="project" value="UniProtKB-KW"/>
</dbReference>
<evidence type="ECO:0000256" key="1">
    <source>
        <dbReference type="ARBA" id="ARBA00004167"/>
    </source>
</evidence>
<comment type="subcellular location">
    <subcellularLocation>
        <location evidence="1">Membrane</location>
        <topology evidence="1">Single-pass membrane protein</topology>
    </subcellularLocation>
</comment>
<dbReference type="Proteomes" id="UP000619743">
    <property type="component" value="Unassembled WGS sequence"/>
</dbReference>
<feature type="region of interest" description="Disordered" evidence="7">
    <location>
        <begin position="1"/>
        <end position="36"/>
    </location>
</feature>
<dbReference type="PANTHER" id="PTHR43327:SF2">
    <property type="entry name" value="MODULATOR OF FTSH PROTEASE HFLK"/>
    <property type="match status" value="1"/>
</dbReference>
<organism evidence="9 10">
    <name type="scientific">Neiella marina</name>
    <dbReference type="NCBI Taxonomy" id="508461"/>
    <lineage>
        <taxon>Bacteria</taxon>
        <taxon>Pseudomonadati</taxon>
        <taxon>Pseudomonadota</taxon>
        <taxon>Gammaproteobacteria</taxon>
        <taxon>Alteromonadales</taxon>
        <taxon>Echinimonadaceae</taxon>
        <taxon>Neiella</taxon>
    </lineage>
</organism>
<keyword evidence="4 6" id="KW-1133">Transmembrane helix</keyword>
<protein>
    <recommendedName>
        <fullName evidence="6">Protein HflK</fullName>
    </recommendedName>
</protein>
<dbReference type="Pfam" id="PF12221">
    <property type="entry name" value="HflK_N"/>
    <property type="match status" value="1"/>
</dbReference>
<dbReference type="NCBIfam" id="TIGR01933">
    <property type="entry name" value="hflK"/>
    <property type="match status" value="1"/>
</dbReference>
<evidence type="ECO:0000313" key="9">
    <source>
        <dbReference type="EMBL" id="GGA90008.1"/>
    </source>
</evidence>
<dbReference type="InterPro" id="IPR050710">
    <property type="entry name" value="Band7/mec-2_domain"/>
</dbReference>
<name>A0A8J2UA37_9GAMM</name>
<dbReference type="CDD" id="cd03404">
    <property type="entry name" value="SPFH_HflK"/>
    <property type="match status" value="1"/>
</dbReference>
<comment type="function">
    <text evidence="6">HflC and HflK could encode or regulate a protease.</text>
</comment>
<keyword evidence="10" id="KW-1185">Reference proteome</keyword>
<dbReference type="SUPFAM" id="SSF117892">
    <property type="entry name" value="Band 7/SPFH domain"/>
    <property type="match status" value="1"/>
</dbReference>
<dbReference type="InterPro" id="IPR020980">
    <property type="entry name" value="Membrane_HflK_N"/>
</dbReference>
<reference evidence="10" key="1">
    <citation type="journal article" date="2019" name="Int. J. Syst. Evol. Microbiol.">
        <title>The Global Catalogue of Microorganisms (GCM) 10K type strain sequencing project: providing services to taxonomists for standard genome sequencing and annotation.</title>
        <authorList>
            <consortium name="The Broad Institute Genomics Platform"/>
            <consortium name="The Broad Institute Genome Sequencing Center for Infectious Disease"/>
            <person name="Wu L."/>
            <person name="Ma J."/>
        </authorList>
    </citation>
    <scope>NUCLEOTIDE SEQUENCE [LARGE SCALE GENOMIC DNA]</scope>
    <source>
        <strain evidence="10">CGMCC 1.10130</strain>
    </source>
</reference>
<comment type="similarity">
    <text evidence="2 6">Belongs to the band 7/mec-2 family. HflK subfamily.</text>
</comment>
<keyword evidence="5 6" id="KW-0472">Membrane</keyword>
<dbReference type="InterPro" id="IPR010201">
    <property type="entry name" value="HflK"/>
</dbReference>
<evidence type="ECO:0000256" key="2">
    <source>
        <dbReference type="ARBA" id="ARBA00006971"/>
    </source>
</evidence>
<dbReference type="AlphaFoldDB" id="A0A8J2UA37"/>
<feature type="region of interest" description="Disordered" evidence="7">
    <location>
        <begin position="347"/>
        <end position="392"/>
    </location>
</feature>
<evidence type="ECO:0000256" key="4">
    <source>
        <dbReference type="ARBA" id="ARBA00022989"/>
    </source>
</evidence>
<dbReference type="PANTHER" id="PTHR43327">
    <property type="entry name" value="STOMATIN-LIKE PROTEIN 2, MITOCHONDRIAL"/>
    <property type="match status" value="1"/>
</dbReference>
<feature type="compositionally biased region" description="Polar residues" evidence="7">
    <location>
        <begin position="348"/>
        <end position="367"/>
    </location>
</feature>
<evidence type="ECO:0000256" key="7">
    <source>
        <dbReference type="SAM" id="MobiDB-lite"/>
    </source>
</evidence>
<dbReference type="EMBL" id="BMDX01000030">
    <property type="protein sequence ID" value="GGA90008.1"/>
    <property type="molecule type" value="Genomic_DNA"/>
</dbReference>
<evidence type="ECO:0000256" key="6">
    <source>
        <dbReference type="RuleBase" id="RU364113"/>
    </source>
</evidence>
<keyword evidence="9" id="KW-0378">Hydrolase</keyword>
<dbReference type="InterPro" id="IPR001107">
    <property type="entry name" value="Band_7"/>
</dbReference>
<evidence type="ECO:0000256" key="5">
    <source>
        <dbReference type="ARBA" id="ARBA00023136"/>
    </source>
</evidence>
<sequence>MKKSMMAWHEPGGKKPNDPWKGKQSGNQGPPDLDEVLSNLSKKLGGKFGGGRRGGGNDSEVMKFGGGLAVIIAVLVWGFSGLYTVREAELGVKLRFGEFSENVQPGLHWKPTFIDEVTPVDVRSVSSMPTSGFMLTKDENVVRIEMDVQYRITDPYRYLYNVMNPEDTLLQAMDSALRYVVGHNTMDNVLTSGREQVRAETWEELASIIEPYETGLEIIDLNVQLARPPEEVKDAFDDAIAAQEDEERFVREAEAYAREVEPQARGRVKRILEDANAYKQKKVLDAQGDVARFNQILPEYKAQPEVTRKRLYLETIEQVYGNSNKVLVDVESGNNLMYLPLDRMTKGAPQSATGNSFIEPNSRSNQRAPVGVGSSPNSSRERTDRFNNGGRN</sequence>
<feature type="compositionally biased region" description="Basic and acidic residues" evidence="7">
    <location>
        <begin position="11"/>
        <end position="21"/>
    </location>
</feature>
<keyword evidence="3 6" id="KW-0812">Transmembrane</keyword>
<comment type="subunit">
    <text evidence="6">HflC and HflK may interact to form a multimeric complex.</text>
</comment>
<feature type="transmembrane region" description="Helical" evidence="6">
    <location>
        <begin position="64"/>
        <end position="85"/>
    </location>
</feature>
<dbReference type="GO" id="GO:0016020">
    <property type="term" value="C:membrane"/>
    <property type="evidence" value="ECO:0007669"/>
    <property type="project" value="UniProtKB-SubCell"/>
</dbReference>
<comment type="caution">
    <text evidence="9">The sequence shown here is derived from an EMBL/GenBank/DDBJ whole genome shotgun (WGS) entry which is preliminary data.</text>
</comment>
<proteinExistence type="inferred from homology"/>
<dbReference type="GO" id="GO:0008233">
    <property type="term" value="F:peptidase activity"/>
    <property type="evidence" value="ECO:0007669"/>
    <property type="project" value="UniProtKB-KW"/>
</dbReference>
<dbReference type="SMART" id="SM00244">
    <property type="entry name" value="PHB"/>
    <property type="match status" value="1"/>
</dbReference>
<evidence type="ECO:0000259" key="8">
    <source>
        <dbReference type="SMART" id="SM00244"/>
    </source>
</evidence>
<keyword evidence="9" id="KW-0645">Protease</keyword>
<dbReference type="InterPro" id="IPR036013">
    <property type="entry name" value="Band_7/SPFH_dom_sf"/>
</dbReference>
<accession>A0A8J2UA37</accession>
<feature type="domain" description="Band 7" evidence="8">
    <location>
        <begin position="80"/>
        <end position="240"/>
    </location>
</feature>
<dbReference type="Gene3D" id="3.30.479.30">
    <property type="entry name" value="Band 7 domain"/>
    <property type="match status" value="1"/>
</dbReference>
<gene>
    <name evidence="9" type="primary">hflK</name>
    <name evidence="9" type="ORF">GCM10011369_35210</name>
</gene>
<evidence type="ECO:0000256" key="3">
    <source>
        <dbReference type="ARBA" id="ARBA00022692"/>
    </source>
</evidence>
<dbReference type="Pfam" id="PF01145">
    <property type="entry name" value="Band_7"/>
    <property type="match status" value="1"/>
</dbReference>
<evidence type="ECO:0000313" key="10">
    <source>
        <dbReference type="Proteomes" id="UP000619743"/>
    </source>
</evidence>